<comment type="caution">
    <text evidence="2">The sequence shown here is derived from an EMBL/GenBank/DDBJ whole genome shotgun (WGS) entry which is preliminary data.</text>
</comment>
<feature type="compositionally biased region" description="Polar residues" evidence="1">
    <location>
        <begin position="80"/>
        <end position="93"/>
    </location>
</feature>
<keyword evidence="3" id="KW-1185">Reference proteome</keyword>
<dbReference type="AlphaFoldDB" id="A0A4C2A676"/>
<dbReference type="OrthoDB" id="5570127at2759"/>
<proteinExistence type="predicted"/>
<reference evidence="2 3" key="1">
    <citation type="journal article" date="2019" name="Commun. Biol.">
        <title>The bagworm genome reveals a unique fibroin gene that provides high tensile strength.</title>
        <authorList>
            <person name="Kono N."/>
            <person name="Nakamura H."/>
            <person name="Ohtoshi R."/>
            <person name="Tomita M."/>
            <person name="Numata K."/>
            <person name="Arakawa K."/>
        </authorList>
    </citation>
    <scope>NUCLEOTIDE SEQUENCE [LARGE SCALE GENOMIC DNA]</scope>
</reference>
<dbReference type="EMBL" id="BGZK01002511">
    <property type="protein sequence ID" value="GBP94495.1"/>
    <property type="molecule type" value="Genomic_DNA"/>
</dbReference>
<organism evidence="2 3">
    <name type="scientific">Eumeta variegata</name>
    <name type="common">Bagworm moth</name>
    <name type="synonym">Eumeta japonica</name>
    <dbReference type="NCBI Taxonomy" id="151549"/>
    <lineage>
        <taxon>Eukaryota</taxon>
        <taxon>Metazoa</taxon>
        <taxon>Ecdysozoa</taxon>
        <taxon>Arthropoda</taxon>
        <taxon>Hexapoda</taxon>
        <taxon>Insecta</taxon>
        <taxon>Pterygota</taxon>
        <taxon>Neoptera</taxon>
        <taxon>Endopterygota</taxon>
        <taxon>Lepidoptera</taxon>
        <taxon>Glossata</taxon>
        <taxon>Ditrysia</taxon>
        <taxon>Tineoidea</taxon>
        <taxon>Psychidae</taxon>
        <taxon>Oiketicinae</taxon>
        <taxon>Eumeta</taxon>
    </lineage>
</organism>
<accession>A0A4C2A676</accession>
<evidence type="ECO:0000313" key="3">
    <source>
        <dbReference type="Proteomes" id="UP000299102"/>
    </source>
</evidence>
<protein>
    <submittedName>
        <fullName evidence="2">Uncharacterized protein</fullName>
    </submittedName>
</protein>
<feature type="region of interest" description="Disordered" evidence="1">
    <location>
        <begin position="80"/>
        <end position="120"/>
    </location>
</feature>
<name>A0A4C2A676_EUMVA</name>
<evidence type="ECO:0000313" key="2">
    <source>
        <dbReference type="EMBL" id="GBP94495.1"/>
    </source>
</evidence>
<dbReference type="Proteomes" id="UP000299102">
    <property type="component" value="Unassembled WGS sequence"/>
</dbReference>
<dbReference type="STRING" id="151549.A0A4C2A676"/>
<sequence length="120" mass="13448">MIEIYDYDNEVTTQSDIYDSLSDMYELLQEEDMVWSVVETRAIRNEYRYAFEQQGFFEQAQLGWLTCTAATCAFARAENNSSEVLSATPSRPVSQGGVAYPRRVTRPPAAAESGSTTHGT</sequence>
<evidence type="ECO:0000256" key="1">
    <source>
        <dbReference type="SAM" id="MobiDB-lite"/>
    </source>
</evidence>
<gene>
    <name evidence="2" type="ORF">EVAR_95222_1</name>
</gene>